<feature type="compositionally biased region" description="Pro residues" evidence="7">
    <location>
        <begin position="1"/>
        <end position="13"/>
    </location>
</feature>
<dbReference type="Pfam" id="PF01915">
    <property type="entry name" value="Glyco_hydro_3_C"/>
    <property type="match status" value="1"/>
</dbReference>
<keyword evidence="4 6" id="KW-0378">Hydrolase</keyword>
<dbReference type="RefSeq" id="WP_069467459.1">
    <property type="nucleotide sequence ID" value="NZ_FODD01000007.1"/>
</dbReference>
<comment type="similarity">
    <text evidence="2 6">Belongs to the glycosyl hydrolase 3 family.</text>
</comment>
<dbReference type="SUPFAM" id="SSF51445">
    <property type="entry name" value="(Trans)glycosidases"/>
    <property type="match status" value="1"/>
</dbReference>
<dbReference type="GO" id="GO:0004563">
    <property type="term" value="F:beta-N-acetylhexosaminidase activity"/>
    <property type="evidence" value="ECO:0007669"/>
    <property type="project" value="UniProtKB-EC"/>
</dbReference>
<evidence type="ECO:0000256" key="7">
    <source>
        <dbReference type="SAM" id="MobiDB-lite"/>
    </source>
</evidence>
<comment type="catalytic activity">
    <reaction evidence="1">
        <text>Hydrolysis of terminal non-reducing N-acetyl-D-hexosamine residues in N-acetyl-beta-D-hexosaminides.</text>
        <dbReference type="EC" id="3.2.1.52"/>
    </reaction>
</comment>
<evidence type="ECO:0000256" key="2">
    <source>
        <dbReference type="ARBA" id="ARBA00005336"/>
    </source>
</evidence>
<dbReference type="Gene3D" id="3.40.50.1700">
    <property type="entry name" value="Glycoside hydrolase family 3 C-terminal domain"/>
    <property type="match status" value="1"/>
</dbReference>
<dbReference type="PROSITE" id="PS00775">
    <property type="entry name" value="GLYCOSYL_HYDROL_F3"/>
    <property type="match status" value="1"/>
</dbReference>
<evidence type="ECO:0000256" key="4">
    <source>
        <dbReference type="ARBA" id="ARBA00022801"/>
    </source>
</evidence>
<dbReference type="OrthoDB" id="9805821at2"/>
<evidence type="ECO:0000256" key="3">
    <source>
        <dbReference type="ARBA" id="ARBA00012663"/>
    </source>
</evidence>
<dbReference type="InterPro" id="IPR002772">
    <property type="entry name" value="Glyco_hydro_3_C"/>
</dbReference>
<dbReference type="PANTHER" id="PTHR30480">
    <property type="entry name" value="BETA-HEXOSAMINIDASE-RELATED"/>
    <property type="match status" value="1"/>
</dbReference>
<dbReference type="GO" id="GO:0005975">
    <property type="term" value="P:carbohydrate metabolic process"/>
    <property type="evidence" value="ECO:0007669"/>
    <property type="project" value="InterPro"/>
</dbReference>
<sequence>MQRPRPGFPPLPTAAPRSPSGADERAAVRALIGRMTLEEMVGQLFVARVFGTSASDPDPADVAANRVDNGVDNAAELVARYHLGGVVYFAWAHNTRDPHQIADLSNGIQRAGLAAGARVPLLVAVDQEQGAVERIGAPVTSFGGGMALGANGSTDDAFAAARIVGAELAAMGINQNYAPVCDVNVSPANPVIGVRAFGADPSAVAALVAAQIRGYQAAGVATSAKHFPGHGDTVTDSHVALPVITHGPREWERVDAPPFRAAIAAGVDSVMTAHILVPGIDDSGDPATLSHAVLTGLLRERLGYDGVVVTDALDMRGVRERHGDDRVPVLALKAGADQLLDPPRLDVAFGAVLAAVRSGEVSRERLAESVARVLRMKLRRGVFEQAFTTPAAVDEVVGAREHREVADAVTGRGVTLLVNASGVVPLARGTERRVLVVGADPAAPSGVGGPPTAVLARELTALGVPARALPTGRAPDAGAIGGAVAAARDGADAVVVTTCNVTADTPEQVALVAALVATGVPVVTVAVRNPYDAAFLPPVAASLATYGWTDVSMRAAARVLAGAVRPAGRLPVAIPRADDPGADLFPIGFGLDG</sequence>
<keyword evidence="11" id="KW-1185">Reference proteome</keyword>
<organism evidence="10 11">
    <name type="scientific">Actinacidiphila rubida</name>
    <dbReference type="NCBI Taxonomy" id="310780"/>
    <lineage>
        <taxon>Bacteria</taxon>
        <taxon>Bacillati</taxon>
        <taxon>Actinomycetota</taxon>
        <taxon>Actinomycetes</taxon>
        <taxon>Kitasatosporales</taxon>
        <taxon>Streptomycetaceae</taxon>
        <taxon>Actinacidiphila</taxon>
    </lineage>
</organism>
<dbReference type="PANTHER" id="PTHR30480:SF13">
    <property type="entry name" value="BETA-HEXOSAMINIDASE"/>
    <property type="match status" value="1"/>
</dbReference>
<dbReference type="EC" id="3.2.1.52" evidence="3"/>
<proteinExistence type="inferred from homology"/>
<dbReference type="InterPro" id="IPR019800">
    <property type="entry name" value="Glyco_hydro_3_AS"/>
</dbReference>
<dbReference type="InterPro" id="IPR036881">
    <property type="entry name" value="Glyco_hydro_3_C_sf"/>
</dbReference>
<accession>A0A1H8I4E9</accession>
<dbReference type="FunFam" id="3.20.20.300:FF:000014">
    <property type="entry name" value="Beta-hexosaminidase, lipoprotein"/>
    <property type="match status" value="1"/>
</dbReference>
<evidence type="ECO:0000256" key="1">
    <source>
        <dbReference type="ARBA" id="ARBA00001231"/>
    </source>
</evidence>
<name>A0A1H8I4E9_9ACTN</name>
<evidence type="ECO:0000313" key="10">
    <source>
        <dbReference type="EMBL" id="SEN63244.1"/>
    </source>
</evidence>
<dbReference type="STRING" id="310780.SAMN05216267_1007196"/>
<evidence type="ECO:0000256" key="5">
    <source>
        <dbReference type="ARBA" id="ARBA00023295"/>
    </source>
</evidence>
<dbReference type="SUPFAM" id="SSF52279">
    <property type="entry name" value="Beta-D-glucan exohydrolase, C-terminal domain"/>
    <property type="match status" value="1"/>
</dbReference>
<dbReference type="InterPro" id="IPR017853">
    <property type="entry name" value="GH"/>
</dbReference>
<evidence type="ECO:0000313" key="11">
    <source>
        <dbReference type="Proteomes" id="UP000181951"/>
    </source>
</evidence>
<evidence type="ECO:0000259" key="8">
    <source>
        <dbReference type="Pfam" id="PF00933"/>
    </source>
</evidence>
<dbReference type="GO" id="GO:0009254">
    <property type="term" value="P:peptidoglycan turnover"/>
    <property type="evidence" value="ECO:0007669"/>
    <property type="project" value="TreeGrafter"/>
</dbReference>
<dbReference type="InterPro" id="IPR050226">
    <property type="entry name" value="NagZ_Beta-hexosaminidase"/>
</dbReference>
<dbReference type="Gene3D" id="3.20.20.300">
    <property type="entry name" value="Glycoside hydrolase, family 3, N-terminal domain"/>
    <property type="match status" value="1"/>
</dbReference>
<protein>
    <recommendedName>
        <fullName evidence="3">beta-N-acetylhexosaminidase</fullName>
        <ecNumber evidence="3">3.2.1.52</ecNumber>
    </recommendedName>
</protein>
<dbReference type="InterPro" id="IPR036962">
    <property type="entry name" value="Glyco_hydro_3_N_sf"/>
</dbReference>
<keyword evidence="5 6" id="KW-0326">Glycosidase</keyword>
<dbReference type="Pfam" id="PF00933">
    <property type="entry name" value="Glyco_hydro_3"/>
    <property type="match status" value="1"/>
</dbReference>
<dbReference type="InterPro" id="IPR001764">
    <property type="entry name" value="Glyco_hydro_3_N"/>
</dbReference>
<dbReference type="EMBL" id="FODD01000007">
    <property type="protein sequence ID" value="SEN63244.1"/>
    <property type="molecule type" value="Genomic_DNA"/>
</dbReference>
<feature type="domain" description="Glycoside hydrolase family 3 C-terminal" evidence="9">
    <location>
        <begin position="414"/>
        <end position="591"/>
    </location>
</feature>
<evidence type="ECO:0000256" key="6">
    <source>
        <dbReference type="RuleBase" id="RU361161"/>
    </source>
</evidence>
<gene>
    <name evidence="10" type="ORF">SAMN05216267_1007196</name>
</gene>
<dbReference type="AlphaFoldDB" id="A0A1H8I4E9"/>
<feature type="domain" description="Glycoside hydrolase family 3 N-terminal" evidence="8">
    <location>
        <begin position="36"/>
        <end position="375"/>
    </location>
</feature>
<dbReference type="Proteomes" id="UP000181951">
    <property type="component" value="Unassembled WGS sequence"/>
</dbReference>
<feature type="region of interest" description="Disordered" evidence="7">
    <location>
        <begin position="1"/>
        <end position="23"/>
    </location>
</feature>
<evidence type="ECO:0000259" key="9">
    <source>
        <dbReference type="Pfam" id="PF01915"/>
    </source>
</evidence>
<reference evidence="10 11" key="1">
    <citation type="submission" date="2016-10" db="EMBL/GenBank/DDBJ databases">
        <authorList>
            <person name="de Groot N.N."/>
        </authorList>
    </citation>
    <scope>NUCLEOTIDE SEQUENCE [LARGE SCALE GENOMIC DNA]</scope>
    <source>
        <strain evidence="10 11">CGMCC 4.2026</strain>
    </source>
</reference>